<dbReference type="InParanoid" id="A0A2P6NY91"/>
<accession>A0A2P6NY91</accession>
<evidence type="ECO:0000313" key="2">
    <source>
        <dbReference type="Proteomes" id="UP000241769"/>
    </source>
</evidence>
<protein>
    <submittedName>
        <fullName evidence="1">Uncharacterized protein</fullName>
    </submittedName>
</protein>
<gene>
    <name evidence="1" type="ORF">PROFUN_00394</name>
</gene>
<evidence type="ECO:0000313" key="1">
    <source>
        <dbReference type="EMBL" id="PRP88926.1"/>
    </source>
</evidence>
<proteinExistence type="predicted"/>
<keyword evidence="2" id="KW-1185">Reference proteome</keyword>
<dbReference type="EMBL" id="MDYQ01000007">
    <property type="protein sequence ID" value="PRP88926.1"/>
    <property type="molecule type" value="Genomic_DNA"/>
</dbReference>
<reference evidence="1 2" key="1">
    <citation type="journal article" date="2018" name="Genome Biol. Evol.">
        <title>Multiple Roots of Fruiting Body Formation in Amoebozoa.</title>
        <authorList>
            <person name="Hillmann F."/>
            <person name="Forbes G."/>
            <person name="Novohradska S."/>
            <person name="Ferling I."/>
            <person name="Riege K."/>
            <person name="Groth M."/>
            <person name="Westermann M."/>
            <person name="Marz M."/>
            <person name="Spaller T."/>
            <person name="Winckler T."/>
            <person name="Schaap P."/>
            <person name="Glockner G."/>
        </authorList>
    </citation>
    <scope>NUCLEOTIDE SEQUENCE [LARGE SCALE GENOMIC DNA]</scope>
    <source>
        <strain evidence="1 2">Jena</strain>
    </source>
</reference>
<dbReference type="AlphaFoldDB" id="A0A2P6NY91"/>
<name>A0A2P6NY91_9EUKA</name>
<dbReference type="Proteomes" id="UP000241769">
    <property type="component" value="Unassembled WGS sequence"/>
</dbReference>
<comment type="caution">
    <text evidence="1">The sequence shown here is derived from an EMBL/GenBank/DDBJ whole genome shotgun (WGS) entry which is preliminary data.</text>
</comment>
<dbReference type="SUPFAM" id="SSF140860">
    <property type="entry name" value="Pseudo ankyrin repeat-like"/>
    <property type="match status" value="1"/>
</dbReference>
<organism evidence="1 2">
    <name type="scientific">Planoprotostelium fungivorum</name>
    <dbReference type="NCBI Taxonomy" id="1890364"/>
    <lineage>
        <taxon>Eukaryota</taxon>
        <taxon>Amoebozoa</taxon>
        <taxon>Evosea</taxon>
        <taxon>Variosea</taxon>
        <taxon>Cavosteliida</taxon>
        <taxon>Cavosteliaceae</taxon>
        <taxon>Planoprotostelium</taxon>
    </lineage>
</organism>
<sequence>MADTIGRHLLRHIFSFLFRHLYDHPGQNQTALRSYNACQLVSHLWNKVSQAWFDLKNLDYRPFWVTYERCNHPAHRIYLQRLSNIYLPTDIDRLVSARTEEKEQTLFFTYLIRALAAAVCSDLELAKLISPHIEMTSEDLSIFFYHGSHEVDLQWKHLESIGCMDAIVNNVDDEVWDDQILCRVIKMGRLDLFHKRLQKRLLSSRYDNVILLTAIEEGQVEMVDLLCKSVQIDLNVNRDALREAMEARGYNTKVLDAGVIVEWPAGVSAMDEKIGWDIVDKILSMVITDGRALCTCRSVSHRWAERYERWLTSPLFFQTVFWRTYRSCDSRAHCDFLLRLIHQCNGFLPDDVFQTMWKEHGRISVERDRFIQKILEEYLKGNFKAKKNPNHNDCNFLARVIIRIGYRRLLDTDYFRDAAMRIIDSLFCYFKQYWADLADYIAGDMKSYLIREMIQSSPGCEEVIKSQLDSIDFTEEDEGWRKTLVTLSIMSYRPKRKHTLERLLSHSVIPLCLDFYHFILAVNISFTDMITHIGQHLQLTVQLMSNIFTPSQNQRRIDLGDGSSVLLMRNISLMELSELGCINMLRDIIEEGLDTTFNNQILVAVVKSGRTDLLNMMIEKMWFSSGPSNEALLLALLDSQDEMAEILCGCDKINLSINREQLVEVALTNGNDRIIIIDHFGYAQYLKLRRGDQIIEVVRTLAMDFNRRDRRAPGANDNLLRRQYFLVPQCMAMML</sequence>